<evidence type="ECO:0000256" key="2">
    <source>
        <dbReference type="SAM" id="SignalP"/>
    </source>
</evidence>
<sequence>MTSAAVWAGALARAAKGALVASVAAGAGDTERWVVGRSRREAETEAQVSGHPARLDRTGAGVGATAVAASRAMEVSEAEASESGLLGGDRAGGGSVATSGARCDDADAVTGASTGAGGGPAAAAKRRWRSEQVPWASLVASSCRMAGCSGCKCLGQWQVAASMPGTADGR</sequence>
<comment type="caution">
    <text evidence="3">The sequence shown here is derived from an EMBL/GenBank/DDBJ whole genome shotgun (WGS) entry which is preliminary data.</text>
</comment>
<reference evidence="3 4" key="1">
    <citation type="submission" date="2024-11" db="EMBL/GenBank/DDBJ databases">
        <title>Chromosome-level genome assembly of Eucalyptus globulus Labill. provides insights into its genome evolution.</title>
        <authorList>
            <person name="Li X."/>
        </authorList>
    </citation>
    <scope>NUCLEOTIDE SEQUENCE [LARGE SCALE GENOMIC DNA]</scope>
    <source>
        <strain evidence="3">CL2024</strain>
        <tissue evidence="3">Fresh tender leaves</tissue>
    </source>
</reference>
<protein>
    <submittedName>
        <fullName evidence="3">Uncharacterized protein</fullName>
    </submittedName>
</protein>
<feature type="compositionally biased region" description="Gly residues" evidence="1">
    <location>
        <begin position="85"/>
        <end position="95"/>
    </location>
</feature>
<evidence type="ECO:0000256" key="1">
    <source>
        <dbReference type="SAM" id="MobiDB-lite"/>
    </source>
</evidence>
<proteinExistence type="predicted"/>
<feature type="region of interest" description="Disordered" evidence="1">
    <location>
        <begin position="38"/>
        <end position="57"/>
    </location>
</feature>
<gene>
    <name evidence="3" type="ORF">ACJRO7_010961</name>
</gene>
<evidence type="ECO:0000313" key="4">
    <source>
        <dbReference type="Proteomes" id="UP001634007"/>
    </source>
</evidence>
<dbReference type="AlphaFoldDB" id="A0ABD3LJ56"/>
<organism evidence="3 4">
    <name type="scientific">Eucalyptus globulus</name>
    <name type="common">Tasmanian blue gum</name>
    <dbReference type="NCBI Taxonomy" id="34317"/>
    <lineage>
        <taxon>Eukaryota</taxon>
        <taxon>Viridiplantae</taxon>
        <taxon>Streptophyta</taxon>
        <taxon>Embryophyta</taxon>
        <taxon>Tracheophyta</taxon>
        <taxon>Spermatophyta</taxon>
        <taxon>Magnoliopsida</taxon>
        <taxon>eudicotyledons</taxon>
        <taxon>Gunneridae</taxon>
        <taxon>Pentapetalae</taxon>
        <taxon>rosids</taxon>
        <taxon>malvids</taxon>
        <taxon>Myrtales</taxon>
        <taxon>Myrtaceae</taxon>
        <taxon>Myrtoideae</taxon>
        <taxon>Eucalypteae</taxon>
        <taxon>Eucalyptus</taxon>
    </lineage>
</organism>
<feature type="signal peptide" evidence="2">
    <location>
        <begin position="1"/>
        <end position="17"/>
    </location>
</feature>
<dbReference type="Proteomes" id="UP001634007">
    <property type="component" value="Unassembled WGS sequence"/>
</dbReference>
<accession>A0ABD3LJ56</accession>
<dbReference type="EMBL" id="JBJKBG010000002">
    <property type="protein sequence ID" value="KAL3749916.1"/>
    <property type="molecule type" value="Genomic_DNA"/>
</dbReference>
<feature type="region of interest" description="Disordered" evidence="1">
    <location>
        <begin position="79"/>
        <end position="99"/>
    </location>
</feature>
<feature type="chain" id="PRO_5044834082" evidence="2">
    <location>
        <begin position="18"/>
        <end position="170"/>
    </location>
</feature>
<name>A0ABD3LJ56_EUCGL</name>
<evidence type="ECO:0000313" key="3">
    <source>
        <dbReference type="EMBL" id="KAL3749916.1"/>
    </source>
</evidence>
<keyword evidence="2" id="KW-0732">Signal</keyword>
<keyword evidence="4" id="KW-1185">Reference proteome</keyword>